<gene>
    <name evidence="3" type="ORF">GON03_06990</name>
</gene>
<name>A0A6L6XQA1_9ACTN</name>
<evidence type="ECO:0000256" key="2">
    <source>
        <dbReference type="SAM" id="Phobius"/>
    </source>
</evidence>
<comment type="caution">
    <text evidence="3">The sequence shown here is derived from an EMBL/GenBank/DDBJ whole genome shotgun (WGS) entry which is preliminary data.</text>
</comment>
<evidence type="ECO:0000313" key="3">
    <source>
        <dbReference type="EMBL" id="MVQ48923.1"/>
    </source>
</evidence>
<reference evidence="3 4" key="1">
    <citation type="submission" date="2019-12" db="EMBL/GenBank/DDBJ databases">
        <authorList>
            <person name="Huq M.A."/>
        </authorList>
    </citation>
    <scope>NUCLEOTIDE SEQUENCE [LARGE SCALE GENOMIC DNA]</scope>
    <source>
        <strain evidence="3 4">MAH-18</strain>
    </source>
</reference>
<dbReference type="Gene3D" id="2.60.120.260">
    <property type="entry name" value="Galactose-binding domain-like"/>
    <property type="match status" value="1"/>
</dbReference>
<dbReference type="Pfam" id="PF17132">
    <property type="entry name" value="Glyco_hydro_106"/>
    <property type="match status" value="1"/>
</dbReference>
<keyword evidence="2" id="KW-1133">Transmembrane helix</keyword>
<feature type="compositionally biased region" description="Pro residues" evidence="1">
    <location>
        <begin position="1292"/>
        <end position="1325"/>
    </location>
</feature>
<keyword evidence="2" id="KW-0812">Transmembrane</keyword>
<dbReference type="Proteomes" id="UP000473525">
    <property type="component" value="Unassembled WGS sequence"/>
</dbReference>
<dbReference type="SUPFAM" id="SSF49785">
    <property type="entry name" value="Galactose-binding domain-like"/>
    <property type="match status" value="1"/>
</dbReference>
<dbReference type="EMBL" id="WSEK01000004">
    <property type="protein sequence ID" value="MVQ48923.1"/>
    <property type="molecule type" value="Genomic_DNA"/>
</dbReference>
<feature type="transmembrane region" description="Helical" evidence="2">
    <location>
        <begin position="20"/>
        <end position="38"/>
    </location>
</feature>
<protein>
    <submittedName>
        <fullName evidence="3">Uncharacterized protein</fullName>
    </submittedName>
</protein>
<accession>A0A6L6XQA1</accession>
<evidence type="ECO:0000313" key="4">
    <source>
        <dbReference type="Proteomes" id="UP000473525"/>
    </source>
</evidence>
<dbReference type="PANTHER" id="PTHR36848:SF2">
    <property type="entry name" value="SECRETED PROTEIN"/>
    <property type="match status" value="1"/>
</dbReference>
<evidence type="ECO:0000256" key="1">
    <source>
        <dbReference type="SAM" id="MobiDB-lite"/>
    </source>
</evidence>
<dbReference type="PANTHER" id="PTHR36848">
    <property type="entry name" value="DNA-BINDING PROTEIN (PUTATIVE SECRETED PROTEIN)-RELATED"/>
    <property type="match status" value="1"/>
</dbReference>
<feature type="region of interest" description="Disordered" evidence="1">
    <location>
        <begin position="1291"/>
        <end position="1325"/>
    </location>
</feature>
<dbReference type="InterPro" id="IPR053161">
    <property type="entry name" value="Ulvan_degrading_GH"/>
</dbReference>
<keyword evidence="2" id="KW-0472">Membrane</keyword>
<proteinExistence type="predicted"/>
<sequence>MSLSVRSSARTTPPRGRRRVAVPGLAILVMAVGGLTWAPQQAATGAPVAAPDSGSDVPAVTTATFADPPQATRPMYRWWLPMADVRTDALADQVQDVKNVGGGGVELQPFGADVTPTTPKYGVLNYKLNQEYLAEKGWGTPAWSDVQRSALQLGNRNGLQVDAINAAGWGPSIPTLSDINDPAVARKLISVQTQVPAGGTFSGALPESGRTDTADPYATDAGRPNNVLTARTTLCFPAAAGSRNLAVASTASMGPGARLTVGTGANAEEVVVTRVGTQSLCAETVAPAAAGATNVKVNNLGRGWKVGQQLTIGEQTVTITDVLPSSNAHAAPATTLVAAAAAGDSTVKLAAVAPAGNFNSGQFMFNVGDTISVDGELRTITGPTSEVGIFNGTAGVNGTGVQLSAPLTSAHASGSPARNIGRGVTFAPALSAAAPIGTPVTRRGSGVQIASPLSQDRAATTEVVNVARRDVVSVLVAQCASANCPATGGTRTLDPSSIRDVTDRVGLDGTLDYTFGVGNGNPWWVIGYYSTSAAAAYYNASMVGPSYDPDHLSAAGVRAITDYWENNILNDPQTRQSLAAQKAAGRPAAFFEDSLELAYGQTWTADFAKRFRQLNGYDISTALPAIANATVSGTQAGFFDLPSGARIRQDYLDTWNDLYTQRYLKPMRTWAHENDMVLRFQSYANPRPGGIDVPYSNTFTDIPETESLNMGRDPEKHKLIAVGAHLNGTTAVTCECAALGSGGWSTTANGQNVANLPAAFEALSGGATRMIYHGMPYLESPENSGNSSRWPGASGFGTSITENFGPVMPQWEDYRSVNEALGRYGLVLRQGKPRFDVAVLREDTNTFNAPFTTSSAMAKAGYTYEYLSSRNVNSAGSELRDGVFFPDRSGYRAIVLNSQTTFRPQASAKVLELAQQGFPVVIIGSPTAPTVSAVGFKPGDDAQVQADVNKLYDLIGDSDAKVVVVANEGGVPAALKALDVTAAAEKTETGSLLSVRRQAPDTDYYYFHNPSEAAVTETVRLHGDGVPYALDPWSGTITPIAEYDRVGDAVEVTMNVNRRNAVLLAVSDRDLAGSAPAAVHVVDTDADKIVDEDGTLLARSTTAGDVTSTLSNGTTVTSSIDAVADQRTLGDWTLNVASYGPDATGRAGISHTVKTAMGPIDVDAAADGKLPAWSALPGLADKSGVGTYTTTVTLPADWDSADGAYLSLGAATDTARITVNGTPLPALDQSDLRRIDLGDTLKAGDNTMTVRVATPLRNAVNRIRKSGAMAAGYGLVGPVVLTPYAEAVIPTSTPPTTPPPTTVPPTTVPPTTVPPTTVPPTTVPPVTPKVRVKDKVRAGATLRIRGRDFPVSKVSITLGGKKLGTAEVTDGKFDVRRRVPTSLSGKTVLRVLDRTGDVLVRTTVKVLKRKAA</sequence>
<dbReference type="InterPro" id="IPR008979">
    <property type="entry name" value="Galactose-bd-like_sf"/>
</dbReference>
<organism evidence="3 4">
    <name type="scientific">Nocardioides agri</name>
    <dbReference type="NCBI Taxonomy" id="2682843"/>
    <lineage>
        <taxon>Bacteria</taxon>
        <taxon>Bacillati</taxon>
        <taxon>Actinomycetota</taxon>
        <taxon>Actinomycetes</taxon>
        <taxon>Propionibacteriales</taxon>
        <taxon>Nocardioidaceae</taxon>
        <taxon>Nocardioides</taxon>
    </lineage>
</organism>
<keyword evidence="4" id="KW-1185">Reference proteome</keyword>